<dbReference type="AlphaFoldDB" id="A0AAN5C9F0"/>
<gene>
    <name evidence="2" type="ORF">PMAYCL1PPCAC_05825</name>
</gene>
<proteinExistence type="predicted"/>
<feature type="region of interest" description="Disordered" evidence="1">
    <location>
        <begin position="24"/>
        <end position="57"/>
    </location>
</feature>
<protein>
    <submittedName>
        <fullName evidence="2">Uncharacterized protein</fullName>
    </submittedName>
</protein>
<organism evidence="2 3">
    <name type="scientific">Pristionchus mayeri</name>
    <dbReference type="NCBI Taxonomy" id="1317129"/>
    <lineage>
        <taxon>Eukaryota</taxon>
        <taxon>Metazoa</taxon>
        <taxon>Ecdysozoa</taxon>
        <taxon>Nematoda</taxon>
        <taxon>Chromadorea</taxon>
        <taxon>Rhabditida</taxon>
        <taxon>Rhabditina</taxon>
        <taxon>Diplogasteromorpha</taxon>
        <taxon>Diplogasteroidea</taxon>
        <taxon>Neodiplogasteridae</taxon>
        <taxon>Pristionchus</taxon>
    </lineage>
</organism>
<dbReference type="EMBL" id="BTRK01000002">
    <property type="protein sequence ID" value="GMR35630.1"/>
    <property type="molecule type" value="Genomic_DNA"/>
</dbReference>
<evidence type="ECO:0000313" key="3">
    <source>
        <dbReference type="Proteomes" id="UP001328107"/>
    </source>
</evidence>
<name>A0AAN5C9F0_9BILA</name>
<reference evidence="3" key="1">
    <citation type="submission" date="2022-10" db="EMBL/GenBank/DDBJ databases">
        <title>Genome assembly of Pristionchus species.</title>
        <authorList>
            <person name="Yoshida K."/>
            <person name="Sommer R.J."/>
        </authorList>
    </citation>
    <scope>NUCLEOTIDE SEQUENCE [LARGE SCALE GENOMIC DNA]</scope>
    <source>
        <strain evidence="3">RS5460</strain>
    </source>
</reference>
<feature type="non-terminal residue" evidence="2">
    <location>
        <position position="1"/>
    </location>
</feature>
<feature type="compositionally biased region" description="Basic and acidic residues" evidence="1">
    <location>
        <begin position="26"/>
        <end position="35"/>
    </location>
</feature>
<sequence>QDESNEDSIRHRPPRRHRALLRLRAPQREGAHEEDALSSAIPYLPPRPPRCDAGRPEDSSLDLQLVCPADHRQYQGVKRDDVIFERSIDNSLLPIYLFLPPIINAPSTHLLFLVINFRINLD</sequence>
<evidence type="ECO:0000313" key="2">
    <source>
        <dbReference type="EMBL" id="GMR35630.1"/>
    </source>
</evidence>
<dbReference type="Proteomes" id="UP001328107">
    <property type="component" value="Unassembled WGS sequence"/>
</dbReference>
<evidence type="ECO:0000256" key="1">
    <source>
        <dbReference type="SAM" id="MobiDB-lite"/>
    </source>
</evidence>
<accession>A0AAN5C9F0</accession>
<keyword evidence="3" id="KW-1185">Reference proteome</keyword>
<comment type="caution">
    <text evidence="2">The sequence shown here is derived from an EMBL/GenBank/DDBJ whole genome shotgun (WGS) entry which is preliminary data.</text>
</comment>